<reference evidence="3 4" key="1">
    <citation type="submission" date="2015-11" db="EMBL/GenBank/DDBJ databases">
        <title>Genomic analysis of 38 Legionella species identifies large and diverse effector repertoires.</title>
        <authorList>
            <person name="Burstein D."/>
            <person name="Amaro F."/>
            <person name="Zusman T."/>
            <person name="Lifshitz Z."/>
            <person name="Cohen O."/>
            <person name="Gilbert J.A."/>
            <person name="Pupko T."/>
            <person name="Shuman H.A."/>
            <person name="Segal G."/>
        </authorList>
    </citation>
    <scope>NUCLEOTIDE SEQUENCE [LARGE SCALE GENOMIC DNA]</scope>
    <source>
        <strain evidence="3 4">ATCC 49508</strain>
    </source>
</reference>
<dbReference type="GO" id="GO:0005737">
    <property type="term" value="C:cytoplasm"/>
    <property type="evidence" value="ECO:0007669"/>
    <property type="project" value="TreeGrafter"/>
</dbReference>
<dbReference type="STRING" id="45076.Lwor_1484"/>
<dbReference type="Gene3D" id="3.30.1200.10">
    <property type="entry name" value="YggU-like"/>
    <property type="match status" value="1"/>
</dbReference>
<dbReference type="Pfam" id="PF02594">
    <property type="entry name" value="DUF167"/>
    <property type="match status" value="1"/>
</dbReference>
<dbReference type="InterPro" id="IPR003746">
    <property type="entry name" value="DUF167"/>
</dbReference>
<dbReference type="AlphaFoldDB" id="A0A0W1AF65"/>
<protein>
    <recommendedName>
        <fullName evidence="2">UPF0235 protein Lwor_1484</fullName>
    </recommendedName>
</protein>
<keyword evidence="4" id="KW-1185">Reference proteome</keyword>
<dbReference type="SMART" id="SM01152">
    <property type="entry name" value="DUF167"/>
    <property type="match status" value="1"/>
</dbReference>
<evidence type="ECO:0000313" key="3">
    <source>
        <dbReference type="EMBL" id="KTD79970.1"/>
    </source>
</evidence>
<evidence type="ECO:0000313" key="4">
    <source>
        <dbReference type="Proteomes" id="UP000054662"/>
    </source>
</evidence>
<name>A0A0W1AF65_9GAMM</name>
<comment type="similarity">
    <text evidence="1 2">Belongs to the UPF0235 family.</text>
</comment>
<sequence>MWFKVEKNYVFLTVYAKPNAKKSALLGITNDALQIALHAKPQNGQANTELLQFIAKKFKVPKSHCELIRGDSSRHKQIRMPWSDHLMQLITRLDLPVIE</sequence>
<dbReference type="InterPro" id="IPR036591">
    <property type="entry name" value="YggU-like_sf"/>
</dbReference>
<dbReference type="NCBIfam" id="TIGR00251">
    <property type="entry name" value="DUF167 family protein"/>
    <property type="match status" value="1"/>
</dbReference>
<evidence type="ECO:0000256" key="2">
    <source>
        <dbReference type="HAMAP-Rule" id="MF_00634"/>
    </source>
</evidence>
<proteinExistence type="inferred from homology"/>
<dbReference type="RefSeq" id="WP_058493267.1">
    <property type="nucleotide sequence ID" value="NZ_CBCRUR010000011.1"/>
</dbReference>
<evidence type="ECO:0000256" key="1">
    <source>
        <dbReference type="ARBA" id="ARBA00010364"/>
    </source>
</evidence>
<dbReference type="PANTHER" id="PTHR13420:SF7">
    <property type="entry name" value="UPF0235 PROTEIN C15ORF40"/>
    <property type="match status" value="1"/>
</dbReference>
<dbReference type="Proteomes" id="UP000054662">
    <property type="component" value="Unassembled WGS sequence"/>
</dbReference>
<dbReference type="HAMAP" id="MF_00634">
    <property type="entry name" value="UPF0235"/>
    <property type="match status" value="1"/>
</dbReference>
<dbReference type="PATRIC" id="fig|45076.6.peg.1611"/>
<gene>
    <name evidence="3" type="ORF">Lwor_1484</name>
</gene>
<accession>A0A0W1AF65</accession>
<comment type="caution">
    <text evidence="3">The sequence shown here is derived from an EMBL/GenBank/DDBJ whole genome shotgun (WGS) entry which is preliminary data.</text>
</comment>
<dbReference type="EMBL" id="LNZC01000012">
    <property type="protein sequence ID" value="KTD79970.1"/>
    <property type="molecule type" value="Genomic_DNA"/>
</dbReference>
<dbReference type="PANTHER" id="PTHR13420">
    <property type="entry name" value="UPF0235 PROTEIN C15ORF40"/>
    <property type="match status" value="1"/>
</dbReference>
<dbReference type="SUPFAM" id="SSF69786">
    <property type="entry name" value="YggU-like"/>
    <property type="match status" value="1"/>
</dbReference>
<dbReference type="OrthoDB" id="9800587at2"/>
<organism evidence="3 4">
    <name type="scientific">Legionella worsleiensis</name>
    <dbReference type="NCBI Taxonomy" id="45076"/>
    <lineage>
        <taxon>Bacteria</taxon>
        <taxon>Pseudomonadati</taxon>
        <taxon>Pseudomonadota</taxon>
        <taxon>Gammaproteobacteria</taxon>
        <taxon>Legionellales</taxon>
        <taxon>Legionellaceae</taxon>
        <taxon>Legionella</taxon>
    </lineage>
</organism>